<dbReference type="PANTHER" id="PTHR42928:SF5">
    <property type="entry name" value="BLR1237 PROTEIN"/>
    <property type="match status" value="1"/>
</dbReference>
<sequence length="352" mass="35562">MSCIPSGSAQISGEGATPPRAAGFGRRAFAGLGLSGAALALGARPARAAAFPDRAISVIVPFAPGGATDLAGRLMADRIGPHLGGDGRAVVENKPGAGSALGAEYVRRAKPDGYTLLVGSASTLAVAPAAQPKVAPYNPAEDFTPIAVIGTSAMGLVVPAASGIRSVPELVAKLKKGDGADGYASSGVGGVSHLASALFCNMAGAPANHIPYRGGSSVAEALIKQEVTFAIDQIASIVGQIRDGALTLLAVTTTTRDPNFPDVPTLSEAGVKGYELSTWTAMVAPKGIPPEVAEALNRAVNAALQEPAVRERLSTSGTDPSSGSTLASTRQFLAEQFALFQKVVDRTGLRID</sequence>
<comment type="caution">
    <text evidence="2">The sequence shown here is derived from an EMBL/GenBank/DDBJ whole genome shotgun (WGS) entry which is preliminary data.</text>
</comment>
<accession>A0A845BF81</accession>
<evidence type="ECO:0000313" key="3">
    <source>
        <dbReference type="Proteomes" id="UP000460715"/>
    </source>
</evidence>
<dbReference type="SUPFAM" id="SSF53850">
    <property type="entry name" value="Periplasmic binding protein-like II"/>
    <property type="match status" value="1"/>
</dbReference>
<dbReference type="EMBL" id="SNVJ01000027">
    <property type="protein sequence ID" value="MXP65771.1"/>
    <property type="molecule type" value="Genomic_DNA"/>
</dbReference>
<evidence type="ECO:0000256" key="1">
    <source>
        <dbReference type="ARBA" id="ARBA00006987"/>
    </source>
</evidence>
<protein>
    <submittedName>
        <fullName evidence="2">Tripartite tricarboxylate transporter substrate binding protein</fullName>
    </submittedName>
</protein>
<reference evidence="2 3" key="1">
    <citation type="submission" date="2019-03" db="EMBL/GenBank/DDBJ databases">
        <title>Roseomonas sp. a novel Roseomonas species isolated from Sea whip Gorgonian.</title>
        <authorList>
            <person name="Li F."/>
            <person name="Pan X."/>
            <person name="Huang S."/>
            <person name="Li Z."/>
            <person name="Meng B."/>
        </authorList>
    </citation>
    <scope>NUCLEOTIDE SEQUENCE [LARGE SCALE GENOMIC DNA]</scope>
    <source>
        <strain evidence="2 3">M0104</strain>
    </source>
</reference>
<dbReference type="OrthoDB" id="7250553at2"/>
<evidence type="ECO:0000313" key="2">
    <source>
        <dbReference type="EMBL" id="MXP65771.1"/>
    </source>
</evidence>
<name>A0A845BF81_9PROT</name>
<dbReference type="InterPro" id="IPR005064">
    <property type="entry name" value="BUG"/>
</dbReference>
<dbReference type="CDD" id="cd07012">
    <property type="entry name" value="PBP2_Bug_TTT"/>
    <property type="match status" value="1"/>
</dbReference>
<keyword evidence="3" id="KW-1185">Reference proteome</keyword>
<dbReference type="PIRSF" id="PIRSF017082">
    <property type="entry name" value="YflP"/>
    <property type="match status" value="1"/>
</dbReference>
<organism evidence="2 3">
    <name type="scientific">Teichococcus coralli</name>
    <dbReference type="NCBI Taxonomy" id="2545983"/>
    <lineage>
        <taxon>Bacteria</taxon>
        <taxon>Pseudomonadati</taxon>
        <taxon>Pseudomonadota</taxon>
        <taxon>Alphaproteobacteria</taxon>
        <taxon>Acetobacterales</taxon>
        <taxon>Roseomonadaceae</taxon>
        <taxon>Roseomonas</taxon>
    </lineage>
</organism>
<gene>
    <name evidence="2" type="ORF">E0493_20685</name>
</gene>
<dbReference type="Proteomes" id="UP000460715">
    <property type="component" value="Unassembled WGS sequence"/>
</dbReference>
<dbReference type="AlphaFoldDB" id="A0A845BF81"/>
<proteinExistence type="inferred from homology"/>
<dbReference type="Gene3D" id="3.40.190.10">
    <property type="entry name" value="Periplasmic binding protein-like II"/>
    <property type="match status" value="1"/>
</dbReference>
<comment type="similarity">
    <text evidence="1">Belongs to the UPF0065 (bug) family.</text>
</comment>
<dbReference type="RefSeq" id="WP_160939176.1">
    <property type="nucleotide sequence ID" value="NZ_SNVJ01000027.1"/>
</dbReference>
<dbReference type="Gene3D" id="3.40.190.150">
    <property type="entry name" value="Bordetella uptake gene, domain 1"/>
    <property type="match status" value="1"/>
</dbReference>
<dbReference type="PANTHER" id="PTHR42928">
    <property type="entry name" value="TRICARBOXYLATE-BINDING PROTEIN"/>
    <property type="match status" value="1"/>
</dbReference>
<dbReference type="Pfam" id="PF03401">
    <property type="entry name" value="TctC"/>
    <property type="match status" value="1"/>
</dbReference>
<dbReference type="InterPro" id="IPR042100">
    <property type="entry name" value="Bug_dom1"/>
</dbReference>